<comment type="caution">
    <text evidence="1">The sequence shown here is derived from an EMBL/GenBank/DDBJ whole genome shotgun (WGS) entry which is preliminary data.</text>
</comment>
<proteinExistence type="predicted"/>
<keyword evidence="2" id="KW-1185">Reference proteome</keyword>
<gene>
    <name evidence="1" type="ORF">SCALOS_LOCUS5018</name>
</gene>
<name>A0ACA9LR97_9GLOM</name>
<protein>
    <submittedName>
        <fullName evidence="1">1568_t:CDS:1</fullName>
    </submittedName>
</protein>
<evidence type="ECO:0000313" key="1">
    <source>
        <dbReference type="EMBL" id="CAG8546087.1"/>
    </source>
</evidence>
<dbReference type="Proteomes" id="UP000789860">
    <property type="component" value="Unassembled WGS sequence"/>
</dbReference>
<dbReference type="EMBL" id="CAJVPM010007467">
    <property type="protein sequence ID" value="CAG8546087.1"/>
    <property type="molecule type" value="Genomic_DNA"/>
</dbReference>
<reference evidence="1" key="1">
    <citation type="submission" date="2021-06" db="EMBL/GenBank/DDBJ databases">
        <authorList>
            <person name="Kallberg Y."/>
            <person name="Tangrot J."/>
            <person name="Rosling A."/>
        </authorList>
    </citation>
    <scope>NUCLEOTIDE SEQUENCE</scope>
    <source>
        <strain evidence="1">AU212A</strain>
    </source>
</reference>
<accession>A0ACA9LR97</accession>
<sequence length="405" mass="45423">MAVTTQFLVTGMLVSGVCNTILNKLQDMQCVSNCDDPDPSKHEYFEQPVWQTLNMFIGETMCFAAAYIILYWERRQEKINRDTVYVPLEAEATSANDSETLTVVGGSDSSPIKIDDEFLGPTQEMSGWRVYLFLLPTLCDIMGTTFMNVGLIYTSASVYQMLRGAVVLFTGTFSVLFLRRRLHPYHWFSLFLVVLGVSIVGMSSILFPPVKLATPIGTTSIESTDISIEAMVGVFFVIFAQLFTASQFVIEEKIMEKYRVKPVMAVGLEGIFGLTTVIFGMIVLYFLFGITHPGGYFDISVGFSQIISFRQIWISGIAICFSIAFFNFFGLSVTRLISATARSTIDTSRIVFIWIVSLFLGWEIFSWLQVFGFVVLIAGTFIFNDVIRPPPCFTVPPKETLENQP</sequence>
<organism evidence="1 2">
    <name type="scientific">Scutellospora calospora</name>
    <dbReference type="NCBI Taxonomy" id="85575"/>
    <lineage>
        <taxon>Eukaryota</taxon>
        <taxon>Fungi</taxon>
        <taxon>Fungi incertae sedis</taxon>
        <taxon>Mucoromycota</taxon>
        <taxon>Glomeromycotina</taxon>
        <taxon>Glomeromycetes</taxon>
        <taxon>Diversisporales</taxon>
        <taxon>Gigasporaceae</taxon>
        <taxon>Scutellospora</taxon>
    </lineage>
</organism>
<evidence type="ECO:0000313" key="2">
    <source>
        <dbReference type="Proteomes" id="UP000789860"/>
    </source>
</evidence>
<feature type="non-terminal residue" evidence="1">
    <location>
        <position position="405"/>
    </location>
</feature>